<feature type="compositionally biased region" description="Basic and acidic residues" evidence="1">
    <location>
        <begin position="146"/>
        <end position="156"/>
    </location>
</feature>
<reference evidence="3 4" key="1">
    <citation type="submission" date="2021-02" db="EMBL/GenBank/DDBJ databases">
        <title>Variation within the Batrachochytrium salamandrivorans European outbreak.</title>
        <authorList>
            <person name="Kelly M."/>
            <person name="Pasmans F."/>
            <person name="Shea T.P."/>
            <person name="Munoz J.F."/>
            <person name="Carranza S."/>
            <person name="Cuomo C.A."/>
            <person name="Martel A."/>
        </authorList>
    </citation>
    <scope>NUCLEOTIDE SEQUENCE [LARGE SCALE GENOMIC DNA]</scope>
    <source>
        <strain evidence="3 4">AMFP18/2</strain>
    </source>
</reference>
<accession>A0ABQ8EZU3</accession>
<dbReference type="EMBL" id="JAFCIX010000447">
    <property type="protein sequence ID" value="KAH6589556.1"/>
    <property type="molecule type" value="Genomic_DNA"/>
</dbReference>
<protein>
    <submittedName>
        <fullName evidence="3">Uncharacterized protein</fullName>
    </submittedName>
</protein>
<feature type="region of interest" description="Disordered" evidence="1">
    <location>
        <begin position="146"/>
        <end position="166"/>
    </location>
</feature>
<organism evidence="3 4">
    <name type="scientific">Batrachochytrium salamandrivorans</name>
    <dbReference type="NCBI Taxonomy" id="1357716"/>
    <lineage>
        <taxon>Eukaryota</taxon>
        <taxon>Fungi</taxon>
        <taxon>Fungi incertae sedis</taxon>
        <taxon>Chytridiomycota</taxon>
        <taxon>Chytridiomycota incertae sedis</taxon>
        <taxon>Chytridiomycetes</taxon>
        <taxon>Rhizophydiales</taxon>
        <taxon>Rhizophydiales incertae sedis</taxon>
        <taxon>Batrachochytrium</taxon>
    </lineage>
</organism>
<evidence type="ECO:0000313" key="4">
    <source>
        <dbReference type="Proteomes" id="UP001648503"/>
    </source>
</evidence>
<feature type="signal peptide" evidence="2">
    <location>
        <begin position="1"/>
        <end position="18"/>
    </location>
</feature>
<name>A0ABQ8EZU3_9FUNG</name>
<dbReference type="Proteomes" id="UP001648503">
    <property type="component" value="Unassembled WGS sequence"/>
</dbReference>
<gene>
    <name evidence="3" type="ORF">BASA50_009967</name>
</gene>
<sequence>MKLISFAVITLLAITVSAHLPLSTSATNDAPQCDKDVIEHKIEELWAVYPAQKELIKTLENPGKAEREERAIKSVMETIEEQLKRTDLPERERLSLEGHYAGSVDDLKKAESALVAKKQQLDEAKKKRDCMNMKILILDENLEQKEEQDAKSKGRVETSPGPNPHRKILEEQIDETCPNANSLFAIHNDINEGISKLYYMIKRTKDPKIGKVSKTRNKFMGIRDKLVIEFIFARYKCIHAKELQEEFGWRSLNSLALEVVQSVWQMFFK</sequence>
<keyword evidence="4" id="KW-1185">Reference proteome</keyword>
<keyword evidence="2" id="KW-0732">Signal</keyword>
<comment type="caution">
    <text evidence="3">The sequence shown here is derived from an EMBL/GenBank/DDBJ whole genome shotgun (WGS) entry which is preliminary data.</text>
</comment>
<feature type="chain" id="PRO_5047166208" evidence="2">
    <location>
        <begin position="19"/>
        <end position="269"/>
    </location>
</feature>
<evidence type="ECO:0000256" key="1">
    <source>
        <dbReference type="SAM" id="MobiDB-lite"/>
    </source>
</evidence>
<evidence type="ECO:0000256" key="2">
    <source>
        <dbReference type="SAM" id="SignalP"/>
    </source>
</evidence>
<proteinExistence type="predicted"/>
<evidence type="ECO:0000313" key="3">
    <source>
        <dbReference type="EMBL" id="KAH6589556.1"/>
    </source>
</evidence>